<keyword evidence="3" id="KW-0597">Phosphoprotein</keyword>
<dbReference type="InterPro" id="IPR001242">
    <property type="entry name" value="Condensation_dom"/>
</dbReference>
<dbReference type="InterPro" id="IPR041464">
    <property type="entry name" value="TubC_N"/>
</dbReference>
<dbReference type="Gene3D" id="3.30.300.30">
    <property type="match status" value="1"/>
</dbReference>
<proteinExistence type="predicted"/>
<dbReference type="NCBIfam" id="TIGR01733">
    <property type="entry name" value="AA-adenyl-dom"/>
    <property type="match status" value="1"/>
</dbReference>
<feature type="domain" description="Carrier" evidence="4">
    <location>
        <begin position="1056"/>
        <end position="1131"/>
    </location>
</feature>
<evidence type="ECO:0000313" key="5">
    <source>
        <dbReference type="EMBL" id="MBD2615909.1"/>
    </source>
</evidence>
<dbReference type="InterPro" id="IPR045851">
    <property type="entry name" value="AMP-bd_C_sf"/>
</dbReference>
<dbReference type="InterPro" id="IPR044894">
    <property type="entry name" value="TubC_N_sf"/>
</dbReference>
<dbReference type="InterPro" id="IPR029058">
    <property type="entry name" value="AB_hydrolase_fold"/>
</dbReference>
<gene>
    <name evidence="5" type="ORF">H6G94_32465</name>
</gene>
<dbReference type="InterPro" id="IPR000873">
    <property type="entry name" value="AMP-dep_synth/lig_dom"/>
</dbReference>
<dbReference type="InterPro" id="IPR023213">
    <property type="entry name" value="CAT-like_dom_sf"/>
</dbReference>
<dbReference type="Gene3D" id="2.30.38.10">
    <property type="entry name" value="Luciferase, Domain 3"/>
    <property type="match status" value="1"/>
</dbReference>
<dbReference type="Pfam" id="PF00975">
    <property type="entry name" value="Thioesterase"/>
    <property type="match status" value="1"/>
</dbReference>
<dbReference type="Gene3D" id="1.10.1200.10">
    <property type="entry name" value="ACP-like"/>
    <property type="match status" value="1"/>
</dbReference>
<dbReference type="EMBL" id="JACJTC010000034">
    <property type="protein sequence ID" value="MBD2615909.1"/>
    <property type="molecule type" value="Genomic_DNA"/>
</dbReference>
<dbReference type="InterPro" id="IPR020806">
    <property type="entry name" value="PKS_PP-bd"/>
</dbReference>
<keyword evidence="2" id="KW-0596">Phosphopantetheine</keyword>
<accession>A0ABR8HJB3</accession>
<dbReference type="Proteomes" id="UP000606396">
    <property type="component" value="Unassembled WGS sequence"/>
</dbReference>
<dbReference type="Gene3D" id="1.10.10.1830">
    <property type="entry name" value="Non-ribosomal peptide synthase, adenylation domain"/>
    <property type="match status" value="1"/>
</dbReference>
<name>A0ABR8HJB3_NOSPU</name>
<evidence type="ECO:0000256" key="1">
    <source>
        <dbReference type="ARBA" id="ARBA00001957"/>
    </source>
</evidence>
<keyword evidence="6" id="KW-1185">Reference proteome</keyword>
<dbReference type="PANTHER" id="PTHR45527:SF1">
    <property type="entry name" value="FATTY ACID SYNTHASE"/>
    <property type="match status" value="1"/>
</dbReference>
<dbReference type="InterPro" id="IPR020845">
    <property type="entry name" value="AMP-binding_CS"/>
</dbReference>
<evidence type="ECO:0000256" key="2">
    <source>
        <dbReference type="ARBA" id="ARBA00022450"/>
    </source>
</evidence>
<dbReference type="Pfam" id="PF00668">
    <property type="entry name" value="Condensation"/>
    <property type="match status" value="1"/>
</dbReference>
<organism evidence="5 6">
    <name type="scientific">Nostoc punctiforme FACHB-252</name>
    <dbReference type="NCBI Taxonomy" id="1357509"/>
    <lineage>
        <taxon>Bacteria</taxon>
        <taxon>Bacillati</taxon>
        <taxon>Cyanobacteriota</taxon>
        <taxon>Cyanophyceae</taxon>
        <taxon>Nostocales</taxon>
        <taxon>Nostocaceae</taxon>
        <taxon>Nostoc</taxon>
    </lineage>
</organism>
<dbReference type="Gene3D" id="3.40.50.1820">
    <property type="entry name" value="alpha/beta hydrolase"/>
    <property type="match status" value="1"/>
</dbReference>
<dbReference type="Gene3D" id="3.30.559.10">
    <property type="entry name" value="Chloramphenicol acetyltransferase-like domain"/>
    <property type="match status" value="1"/>
</dbReference>
<dbReference type="SMART" id="SM00823">
    <property type="entry name" value="PKS_PP"/>
    <property type="match status" value="1"/>
</dbReference>
<protein>
    <submittedName>
        <fullName evidence="5">Amino acid adenylation domain-containing protein</fullName>
    </submittedName>
</protein>
<dbReference type="InterPro" id="IPR001031">
    <property type="entry name" value="Thioesterase"/>
</dbReference>
<evidence type="ECO:0000313" key="6">
    <source>
        <dbReference type="Proteomes" id="UP000606396"/>
    </source>
</evidence>
<dbReference type="Gene3D" id="3.40.50.980">
    <property type="match status" value="2"/>
</dbReference>
<sequence length="1416" mass="161307">MKPIEELLSELKRLDIKIWAEGDYLRYDAPKGKLSSVVRSQLVERKQEILAFLRQVNLKITSIQPISRNQEIPLSFAQQRLWFLNQWEGENASYNESVAVRLKGLLNLSALQHSLNEIVRRHEALRTTFVCIDGEPTQVISPDSPLSLSVIDLREIPQCYQRQAEALKLLAQAANCPFGLTEAPLLRSTLVKLDETEYILSFTIHHIICDNWSMGILLQEVALLYTAFCSNKPLPLLELPIQYADFAVWQRQWLSGDRLQSQLNYWQQQLINYPPILQLPTDRPRPALQSFCGKTQSFSLSSDLTEALKALSRQEEMTLFMTLLTAFVTLLYRYSQQDDIPIGTAIANRNYKELERLIGLFANTLVLRTNCAGNPTFQELLHQVRECTLSAYTHQDLPFEYLVEQLQPERNPSYNPLFQVMFVLQNSPMEELKLPGLDLNLLPLENQTAKFDLSLVMQEKECGLYGELEYNTDLFNANTICRMVEHLQILLTGIVVNPEQRLGDLPILTPAEQQQLLVSWNHTQADYPQDICIHQLFADQVEQTPNAVAVVFADRQLTYQELNQQADALAHYLKQLGVKPEVLVGICLEKSLEMVIGILAILKAGGAYLPLDPSYPKERLAFILEDAKPLVLLTQTRLITELSLHKVKVVCLDTSWQNNISETITQRYPTEVKSQNLAYIIYTSGSTGTPKGVIIAHQALVNHSLAVAKIYQLRSNDKVLQFASISFDVAAEELFPSWLCGSTVVIRPDWVLSFSNFQQFLESEKITVLNLPTAYWHQWVSELSNSNIALPPKLRLVIVGTEQAQREKLALWQQQVGTKVRWLNAYGPTEATIGATIYEPVDVPENFQIASVPIGRPIDNTQIYILDKHLNPTPIGIPGELYISGLGLARGYLNRPDLTAEKFIPNPFNNSKFKIQNSKFNRLYKTGDLARYLQNGNIEYLGRIDNQVKIRGYRIELEEIEIALTQHPNVQETVVITHLNDARDTQLIAYVVPNNKQQPTAKELRIFLKQQLPDYMIPSAFMLIENLPQMPNGKVDRQKLLALEFKQPSLEKDFVAPRDDLELQLTQIWEEVLGISPIGVTDNFFELGGHSLLAVRLMAKIEKLFGCRLSLFQLFQEATIEKLKTLLSQNIHSSQNPSPLVAIQPRGSKKPLFFVHPVGGNVFCYYELASSFGLDRPFYGLRSLGLDGECKPYTSIEDMASAYISAIRVIQPEGSYLLGGWSMGGVIAFEMATQLQKQGQKVDLLALLDSQAPISKTQSININYYERDRLLIDLAQDIARSTGDENLNLDHLNTLYTNLTKLKLEEKLDYFWQQGKIFKFLPQYLERQHFHHLWKVFQNNTQALIDYNPKKSVNSILLLRASKSVIHDNLNSNWQVFSTQALQIINILGNHYTMLRKPSVYQLQKAINKYLENIEK</sequence>
<dbReference type="Gene3D" id="3.30.559.30">
    <property type="entry name" value="Nonribosomal peptide synthetase, condensation domain"/>
    <property type="match status" value="1"/>
</dbReference>
<dbReference type="Pfam" id="PF18563">
    <property type="entry name" value="TubC_N"/>
    <property type="match status" value="1"/>
</dbReference>
<dbReference type="InterPro" id="IPR036736">
    <property type="entry name" value="ACP-like_sf"/>
</dbReference>
<dbReference type="Pfam" id="PF00550">
    <property type="entry name" value="PP-binding"/>
    <property type="match status" value="1"/>
</dbReference>
<comment type="cofactor">
    <cofactor evidence="1">
        <name>pantetheine 4'-phosphate</name>
        <dbReference type="ChEBI" id="CHEBI:47942"/>
    </cofactor>
</comment>
<evidence type="ECO:0000259" key="4">
    <source>
        <dbReference type="PROSITE" id="PS50075"/>
    </source>
</evidence>
<dbReference type="Pfam" id="PF13193">
    <property type="entry name" value="AMP-binding_C"/>
    <property type="match status" value="1"/>
</dbReference>
<dbReference type="PROSITE" id="PS00455">
    <property type="entry name" value="AMP_BINDING"/>
    <property type="match status" value="1"/>
</dbReference>
<dbReference type="SUPFAM" id="SSF56801">
    <property type="entry name" value="Acetyl-CoA synthetase-like"/>
    <property type="match status" value="1"/>
</dbReference>
<dbReference type="PANTHER" id="PTHR45527">
    <property type="entry name" value="NONRIBOSOMAL PEPTIDE SYNTHETASE"/>
    <property type="match status" value="1"/>
</dbReference>
<reference evidence="5 6" key="1">
    <citation type="journal article" date="2020" name="ISME J.">
        <title>Comparative genomics reveals insights into cyanobacterial evolution and habitat adaptation.</title>
        <authorList>
            <person name="Chen M.Y."/>
            <person name="Teng W.K."/>
            <person name="Zhao L."/>
            <person name="Hu C.X."/>
            <person name="Zhou Y.K."/>
            <person name="Han B.P."/>
            <person name="Song L.R."/>
            <person name="Shu W.S."/>
        </authorList>
    </citation>
    <scope>NUCLEOTIDE SEQUENCE [LARGE SCALE GENOMIC DNA]</scope>
    <source>
        <strain evidence="5 6">FACHB-252</strain>
    </source>
</reference>
<dbReference type="PROSITE" id="PS50075">
    <property type="entry name" value="CARRIER"/>
    <property type="match status" value="1"/>
</dbReference>
<comment type="caution">
    <text evidence="5">The sequence shown here is derived from an EMBL/GenBank/DDBJ whole genome shotgun (WGS) entry which is preliminary data.</text>
</comment>
<dbReference type="RefSeq" id="WP_190952445.1">
    <property type="nucleotide sequence ID" value="NZ_JACJTC010000034.1"/>
</dbReference>
<dbReference type="SUPFAM" id="SSF52777">
    <property type="entry name" value="CoA-dependent acyltransferases"/>
    <property type="match status" value="2"/>
</dbReference>
<dbReference type="InterPro" id="IPR025110">
    <property type="entry name" value="AMP-bd_C"/>
</dbReference>
<dbReference type="InterPro" id="IPR010071">
    <property type="entry name" value="AA_adenyl_dom"/>
</dbReference>
<dbReference type="CDD" id="cd19531">
    <property type="entry name" value="LCL_NRPS-like"/>
    <property type="match status" value="1"/>
</dbReference>
<dbReference type="InterPro" id="IPR009081">
    <property type="entry name" value="PP-bd_ACP"/>
</dbReference>
<evidence type="ECO:0000256" key="3">
    <source>
        <dbReference type="ARBA" id="ARBA00022553"/>
    </source>
</evidence>
<dbReference type="Pfam" id="PF00501">
    <property type="entry name" value="AMP-binding"/>
    <property type="match status" value="1"/>
</dbReference>
<dbReference type="SUPFAM" id="SSF47336">
    <property type="entry name" value="ACP-like"/>
    <property type="match status" value="1"/>
</dbReference>
<dbReference type="SUPFAM" id="SSF53474">
    <property type="entry name" value="alpha/beta-Hydrolases"/>
    <property type="match status" value="1"/>
</dbReference>